<protein>
    <submittedName>
        <fullName evidence="2">Uncharacterized protein</fullName>
    </submittedName>
</protein>
<accession>A0A6G1CNK0</accession>
<evidence type="ECO:0000256" key="1">
    <source>
        <dbReference type="SAM" id="MobiDB-lite"/>
    </source>
</evidence>
<evidence type="ECO:0000313" key="2">
    <source>
        <dbReference type="EMBL" id="KAF0901657.1"/>
    </source>
</evidence>
<sequence length="133" mass="14168">MDTSTGDGDSEHKNFFDQKDGETMYPVTGVLQAEQHQKLQGGPESSSRENSNSDSFAVCAEDSQSKSGLSADRMVTDLLETNSESRTSFFNSSSGECGENFSASASSSENAQQKINGSAVSAEVTRLQHDPGE</sequence>
<name>A0A6G1CNK0_9ORYZ</name>
<feature type="compositionally biased region" description="Basic and acidic residues" evidence="1">
    <location>
        <begin position="9"/>
        <end position="22"/>
    </location>
</feature>
<feature type="region of interest" description="Disordered" evidence="1">
    <location>
        <begin position="1"/>
        <end position="72"/>
    </location>
</feature>
<dbReference type="AlphaFoldDB" id="A0A6G1CNK0"/>
<gene>
    <name evidence="2" type="ORF">E2562_003608</name>
</gene>
<proteinExistence type="predicted"/>
<reference evidence="2 3" key="1">
    <citation type="submission" date="2019-11" db="EMBL/GenBank/DDBJ databases">
        <title>Whole genome sequence of Oryza granulata.</title>
        <authorList>
            <person name="Li W."/>
        </authorList>
    </citation>
    <scope>NUCLEOTIDE SEQUENCE [LARGE SCALE GENOMIC DNA]</scope>
    <source>
        <strain evidence="3">cv. Menghai</strain>
        <tissue evidence="2">Leaf</tissue>
    </source>
</reference>
<feature type="region of interest" description="Disordered" evidence="1">
    <location>
        <begin position="86"/>
        <end position="133"/>
    </location>
</feature>
<keyword evidence="3" id="KW-1185">Reference proteome</keyword>
<dbReference type="OrthoDB" id="1928633at2759"/>
<feature type="compositionally biased region" description="Polar residues" evidence="1">
    <location>
        <begin position="109"/>
        <end position="119"/>
    </location>
</feature>
<feature type="compositionally biased region" description="Low complexity" evidence="1">
    <location>
        <begin position="44"/>
        <end position="55"/>
    </location>
</feature>
<dbReference type="EMBL" id="SPHZ02000008">
    <property type="protein sequence ID" value="KAF0901657.1"/>
    <property type="molecule type" value="Genomic_DNA"/>
</dbReference>
<comment type="caution">
    <text evidence="2">The sequence shown here is derived from an EMBL/GenBank/DDBJ whole genome shotgun (WGS) entry which is preliminary data.</text>
</comment>
<dbReference type="Proteomes" id="UP000479710">
    <property type="component" value="Unassembled WGS sequence"/>
</dbReference>
<organism evidence="2 3">
    <name type="scientific">Oryza meyeriana var. granulata</name>
    <dbReference type="NCBI Taxonomy" id="110450"/>
    <lineage>
        <taxon>Eukaryota</taxon>
        <taxon>Viridiplantae</taxon>
        <taxon>Streptophyta</taxon>
        <taxon>Embryophyta</taxon>
        <taxon>Tracheophyta</taxon>
        <taxon>Spermatophyta</taxon>
        <taxon>Magnoliopsida</taxon>
        <taxon>Liliopsida</taxon>
        <taxon>Poales</taxon>
        <taxon>Poaceae</taxon>
        <taxon>BOP clade</taxon>
        <taxon>Oryzoideae</taxon>
        <taxon>Oryzeae</taxon>
        <taxon>Oryzinae</taxon>
        <taxon>Oryza</taxon>
        <taxon>Oryza meyeriana</taxon>
    </lineage>
</organism>
<evidence type="ECO:0000313" key="3">
    <source>
        <dbReference type="Proteomes" id="UP000479710"/>
    </source>
</evidence>